<dbReference type="Proteomes" id="UP000183063">
    <property type="component" value="Unassembled WGS sequence"/>
</dbReference>
<dbReference type="Pfam" id="PF13302">
    <property type="entry name" value="Acetyltransf_3"/>
    <property type="match status" value="1"/>
</dbReference>
<reference evidence="3 5" key="1">
    <citation type="submission" date="2016-10" db="EMBL/GenBank/DDBJ databases">
        <authorList>
            <person name="Varghese N."/>
            <person name="Submissions S."/>
        </authorList>
    </citation>
    <scope>NUCLEOTIDE SEQUENCE [LARGE SCALE GENOMIC DNA]</scope>
    <source>
        <strain evidence="3 5">CGMCC 1.7071</strain>
    </source>
</reference>
<gene>
    <name evidence="2" type="ORF">RTCCBAU85039_6439</name>
    <name evidence="3" type="ORF">SAMN05216228_10616</name>
</gene>
<evidence type="ECO:0000313" key="3">
    <source>
        <dbReference type="EMBL" id="SEP25239.1"/>
    </source>
</evidence>
<dbReference type="PANTHER" id="PTHR43441:SF2">
    <property type="entry name" value="FAMILY ACETYLTRANSFERASE, PUTATIVE (AFU_ORTHOLOGUE AFUA_7G00850)-RELATED"/>
    <property type="match status" value="1"/>
</dbReference>
<proteinExistence type="predicted"/>
<dbReference type="SUPFAM" id="SSF55729">
    <property type="entry name" value="Acyl-CoA N-acyltransferases (Nat)"/>
    <property type="match status" value="1"/>
</dbReference>
<dbReference type="AlphaFoldDB" id="A0A1H8WC98"/>
<dbReference type="Proteomes" id="UP000198939">
    <property type="component" value="Unassembled WGS sequence"/>
</dbReference>
<evidence type="ECO:0000313" key="2">
    <source>
        <dbReference type="EMBL" id="SEI20657.1"/>
    </source>
</evidence>
<dbReference type="EMBL" id="FNXB01000074">
    <property type="protein sequence ID" value="SEI20657.1"/>
    <property type="molecule type" value="Genomic_DNA"/>
</dbReference>
<dbReference type="InterPro" id="IPR016181">
    <property type="entry name" value="Acyl_CoA_acyltransferase"/>
</dbReference>
<evidence type="ECO:0000313" key="5">
    <source>
        <dbReference type="Proteomes" id="UP000198939"/>
    </source>
</evidence>
<keyword evidence="5" id="KW-1185">Reference proteome</keyword>
<dbReference type="GO" id="GO:1990189">
    <property type="term" value="F:protein N-terminal-serine acetyltransferase activity"/>
    <property type="evidence" value="ECO:0007669"/>
    <property type="project" value="TreeGrafter"/>
</dbReference>
<protein>
    <recommendedName>
        <fullName evidence="1">N-acetyltransferase domain-containing protein</fullName>
    </recommendedName>
</protein>
<dbReference type="EMBL" id="FOCV01000061">
    <property type="protein sequence ID" value="SEP25239.1"/>
    <property type="molecule type" value="Genomic_DNA"/>
</dbReference>
<reference evidence="4" key="2">
    <citation type="submission" date="2016-10" db="EMBL/GenBank/DDBJ databases">
        <authorList>
            <person name="Wibberg D."/>
        </authorList>
    </citation>
    <scope>NUCLEOTIDE SEQUENCE [LARGE SCALE GENOMIC DNA]</scope>
</reference>
<accession>A0A1H8WC98</accession>
<evidence type="ECO:0000313" key="4">
    <source>
        <dbReference type="Proteomes" id="UP000183063"/>
    </source>
</evidence>
<sequence>MEARPAHKVVELGYVLFTPTMQRTTLSTGALFLIMRQVFDDLGYQRLEWTCTAENTRSRSRLSGLVLSMRGHCVLA</sequence>
<evidence type="ECO:0000259" key="1">
    <source>
        <dbReference type="Pfam" id="PF13302"/>
    </source>
</evidence>
<dbReference type="OrthoDB" id="5295305at2"/>
<dbReference type="STRING" id="501024.RTCCBAU85039_6439"/>
<reference evidence="2" key="3">
    <citation type="submission" date="2016-10" db="EMBL/GenBank/DDBJ databases">
        <authorList>
            <person name="de Groot N.N."/>
        </authorList>
    </citation>
    <scope>NUCLEOTIDE SEQUENCE [LARGE SCALE GENOMIC DNA]</scope>
    <source>
        <strain evidence="2">CCBAU85039</strain>
    </source>
</reference>
<dbReference type="InterPro" id="IPR051908">
    <property type="entry name" value="Ribosomal_N-acetyltransferase"/>
</dbReference>
<dbReference type="RefSeq" id="WP_072381789.1">
    <property type="nucleotide sequence ID" value="NZ_FNXB01000074.1"/>
</dbReference>
<dbReference type="InterPro" id="IPR000182">
    <property type="entry name" value="GNAT_dom"/>
</dbReference>
<dbReference type="GO" id="GO:0008999">
    <property type="term" value="F:protein-N-terminal-alanine acetyltransferase activity"/>
    <property type="evidence" value="ECO:0007669"/>
    <property type="project" value="TreeGrafter"/>
</dbReference>
<feature type="domain" description="N-acetyltransferase" evidence="1">
    <location>
        <begin position="7"/>
        <end position="60"/>
    </location>
</feature>
<organism evidence="2 4">
    <name type="scientific">Rhizobium tibeticum</name>
    <dbReference type="NCBI Taxonomy" id="501024"/>
    <lineage>
        <taxon>Bacteria</taxon>
        <taxon>Pseudomonadati</taxon>
        <taxon>Pseudomonadota</taxon>
        <taxon>Alphaproteobacteria</taxon>
        <taxon>Hyphomicrobiales</taxon>
        <taxon>Rhizobiaceae</taxon>
        <taxon>Rhizobium/Agrobacterium group</taxon>
        <taxon>Rhizobium</taxon>
    </lineage>
</organism>
<dbReference type="PANTHER" id="PTHR43441">
    <property type="entry name" value="RIBOSOMAL-PROTEIN-SERINE ACETYLTRANSFERASE"/>
    <property type="match status" value="1"/>
</dbReference>
<name>A0A1H8WC98_9HYPH</name>
<dbReference type="Gene3D" id="3.40.630.30">
    <property type="match status" value="1"/>
</dbReference>